<feature type="domain" description="YCII-related" evidence="2">
    <location>
        <begin position="1"/>
        <end position="95"/>
    </location>
</feature>
<comment type="similarity">
    <text evidence="1">Belongs to the YciI family.</text>
</comment>
<evidence type="ECO:0000256" key="1">
    <source>
        <dbReference type="ARBA" id="ARBA00007689"/>
    </source>
</evidence>
<accession>A0ABW0JNV5</accession>
<dbReference type="EMBL" id="JBHSMK010000009">
    <property type="protein sequence ID" value="MFC5437426.1"/>
    <property type="molecule type" value="Genomic_DNA"/>
</dbReference>
<dbReference type="InterPro" id="IPR005545">
    <property type="entry name" value="YCII"/>
</dbReference>
<gene>
    <name evidence="3" type="ORF">ACFPME_12730</name>
</gene>
<dbReference type="SUPFAM" id="SSF54909">
    <property type="entry name" value="Dimeric alpha+beta barrel"/>
    <property type="match status" value="1"/>
</dbReference>
<dbReference type="NCBIfam" id="NF008473">
    <property type="entry name" value="PRK11370.1"/>
    <property type="match status" value="1"/>
</dbReference>
<proteinExistence type="inferred from homology"/>
<sequence>MWYAIIGTDNANSLEARKSARPDHLARLQQLQDEGRMLLAGPFPAIDAEDPGPAGFSGSLIVAEFASLAEARAWAAADPYVAAGVYRETSVKPFRKVLP</sequence>
<dbReference type="PANTHER" id="PTHR33606:SF3">
    <property type="entry name" value="PROTEIN YCII"/>
    <property type="match status" value="1"/>
</dbReference>
<evidence type="ECO:0000259" key="2">
    <source>
        <dbReference type="Pfam" id="PF03795"/>
    </source>
</evidence>
<dbReference type="InterPro" id="IPR011008">
    <property type="entry name" value="Dimeric_a/b-barrel"/>
</dbReference>
<dbReference type="InterPro" id="IPR051807">
    <property type="entry name" value="Sec-metab_biosynth-assoc"/>
</dbReference>
<dbReference type="Gene3D" id="3.30.70.1060">
    <property type="entry name" value="Dimeric alpha+beta barrel"/>
    <property type="match status" value="1"/>
</dbReference>
<comment type="caution">
    <text evidence="3">The sequence shown here is derived from an EMBL/GenBank/DDBJ whole genome shotgun (WGS) entry which is preliminary data.</text>
</comment>
<keyword evidence="4" id="KW-1185">Reference proteome</keyword>
<protein>
    <submittedName>
        <fullName evidence="3">YciI family protein</fullName>
    </submittedName>
</protein>
<dbReference type="PANTHER" id="PTHR33606">
    <property type="entry name" value="PROTEIN YCII"/>
    <property type="match status" value="1"/>
</dbReference>
<dbReference type="RefSeq" id="WP_377305877.1">
    <property type="nucleotide sequence ID" value="NZ_JBHSMK010000009.1"/>
</dbReference>
<organism evidence="3 4">
    <name type="scientific">Rhodanobacter umsongensis</name>
    <dbReference type="NCBI Taxonomy" id="633153"/>
    <lineage>
        <taxon>Bacteria</taxon>
        <taxon>Pseudomonadati</taxon>
        <taxon>Pseudomonadota</taxon>
        <taxon>Gammaproteobacteria</taxon>
        <taxon>Lysobacterales</taxon>
        <taxon>Rhodanobacteraceae</taxon>
        <taxon>Rhodanobacter</taxon>
    </lineage>
</organism>
<reference evidence="4" key="1">
    <citation type="journal article" date="2019" name="Int. J. Syst. Evol. Microbiol.">
        <title>The Global Catalogue of Microorganisms (GCM) 10K type strain sequencing project: providing services to taxonomists for standard genome sequencing and annotation.</title>
        <authorList>
            <consortium name="The Broad Institute Genomics Platform"/>
            <consortium name="The Broad Institute Genome Sequencing Center for Infectious Disease"/>
            <person name="Wu L."/>
            <person name="Ma J."/>
        </authorList>
    </citation>
    <scope>NUCLEOTIDE SEQUENCE [LARGE SCALE GENOMIC DNA]</scope>
    <source>
        <strain evidence="4">JCM 17130</strain>
    </source>
</reference>
<name>A0ABW0JNV5_9GAMM</name>
<dbReference type="Pfam" id="PF03795">
    <property type="entry name" value="YCII"/>
    <property type="match status" value="1"/>
</dbReference>
<evidence type="ECO:0000313" key="4">
    <source>
        <dbReference type="Proteomes" id="UP001596013"/>
    </source>
</evidence>
<dbReference type="Proteomes" id="UP001596013">
    <property type="component" value="Unassembled WGS sequence"/>
</dbReference>
<evidence type="ECO:0000313" key="3">
    <source>
        <dbReference type="EMBL" id="MFC5437426.1"/>
    </source>
</evidence>